<dbReference type="GO" id="GO:0008270">
    <property type="term" value="F:zinc ion binding"/>
    <property type="evidence" value="ECO:0007669"/>
    <property type="project" value="UniProtKB-KW"/>
</dbReference>
<dbReference type="InterPro" id="IPR013083">
    <property type="entry name" value="Znf_RING/FYVE/PHD"/>
</dbReference>
<evidence type="ECO:0000256" key="5">
    <source>
        <dbReference type="SAM" id="MobiDB-lite"/>
    </source>
</evidence>
<feature type="compositionally biased region" description="Polar residues" evidence="5">
    <location>
        <begin position="131"/>
        <end position="153"/>
    </location>
</feature>
<reference evidence="7" key="1">
    <citation type="journal article" date="2016" name="Nat. Genet.">
        <title>A high-quality carrot genome assembly provides new insights into carotenoid accumulation and asterid genome evolution.</title>
        <authorList>
            <person name="Iorizzo M."/>
            <person name="Ellison S."/>
            <person name="Senalik D."/>
            <person name="Zeng P."/>
            <person name="Satapoomin P."/>
            <person name="Huang J."/>
            <person name="Bowman M."/>
            <person name="Iovene M."/>
            <person name="Sanseverino W."/>
            <person name="Cavagnaro P."/>
            <person name="Yildiz M."/>
            <person name="Macko-Podgorni A."/>
            <person name="Moranska E."/>
            <person name="Grzebelus E."/>
            <person name="Grzebelus D."/>
            <person name="Ashrafi H."/>
            <person name="Zheng Z."/>
            <person name="Cheng S."/>
            <person name="Spooner D."/>
            <person name="Van Deynze A."/>
            <person name="Simon P."/>
        </authorList>
    </citation>
    <scope>NUCLEOTIDE SEQUENCE [LARGE SCALE GENOMIC DNA]</scope>
    <source>
        <tissue evidence="7">Leaf</tissue>
    </source>
</reference>
<dbReference type="OrthoDB" id="1305878at2759"/>
<name>A0A164T568_DAUCS</name>
<dbReference type="Pfam" id="PF13923">
    <property type="entry name" value="zf-C3HC4_2"/>
    <property type="match status" value="1"/>
</dbReference>
<evidence type="ECO:0000259" key="6">
    <source>
        <dbReference type="PROSITE" id="PS50089"/>
    </source>
</evidence>
<evidence type="ECO:0000313" key="7">
    <source>
        <dbReference type="EMBL" id="KZM87074.1"/>
    </source>
</evidence>
<feature type="compositionally biased region" description="Polar residues" evidence="5">
    <location>
        <begin position="207"/>
        <end position="217"/>
    </location>
</feature>
<feature type="region of interest" description="Disordered" evidence="5">
    <location>
        <begin position="274"/>
        <end position="317"/>
    </location>
</feature>
<protein>
    <recommendedName>
        <fullName evidence="6">RING-type domain-containing protein</fullName>
    </recommendedName>
</protein>
<dbReference type="SUPFAM" id="SSF57850">
    <property type="entry name" value="RING/U-box"/>
    <property type="match status" value="1"/>
</dbReference>
<feature type="compositionally biased region" description="Basic residues" evidence="5">
    <location>
        <begin position="304"/>
        <end position="313"/>
    </location>
</feature>
<dbReference type="Gene3D" id="3.30.40.10">
    <property type="entry name" value="Zinc/RING finger domain, C3HC4 (zinc finger)"/>
    <property type="match status" value="1"/>
</dbReference>
<feature type="compositionally biased region" description="Basic and acidic residues" evidence="5">
    <location>
        <begin position="222"/>
        <end position="231"/>
    </location>
</feature>
<dbReference type="KEGG" id="dcr:108195626"/>
<accession>A0A164T568</accession>
<dbReference type="EMBL" id="LNRQ01000007">
    <property type="protein sequence ID" value="KZM87074.1"/>
    <property type="molecule type" value="Genomic_DNA"/>
</dbReference>
<dbReference type="InterPro" id="IPR044807">
    <property type="entry name" value="DRIP1-like"/>
</dbReference>
<gene>
    <name evidence="7" type="ORF">DCAR_024208</name>
</gene>
<sequence>MVMSFKEIGPGDAAVKKRTFVELLTCRICDNICKDPVNITECLHIFCNRCITKKIQEEDLNSCPECKVYLGCVPLDKIRPDHNWNSIREALFPSLGKAEQQDDEQEYKESEPSNGEAEQPNSLPGRRKQKSLSSLENKINVSAGSATRIQNPQKLVGRRRKSIARKAFSSAGSAIRIQNPKKSAEAHSQSKKISMDLKNCIEDDKQNSSAVKSSEQQIPPIGREKTQRSDKKVELVNNLLKPLDDIAEAGKVMNINKTFSEGDLSSKVIDISDSEGKSSEKNLKSYNAEGATKSTPPSLPTLRPVRKNRGRPKKAVEPQGLVSAQTIVDAVGSHARGVAPVWLSLVSSVNQEGVEPLPQIPPGYLMIKNGTQSISFINKYLVQKLGLNREDEVEISLWGMRLPHDLKLHQLIDMWSQTMSDSVKFPTVVGDYAEEFVMVLTYGPKHPQQ</sequence>
<evidence type="ECO:0000256" key="2">
    <source>
        <dbReference type="ARBA" id="ARBA00022771"/>
    </source>
</evidence>
<dbReference type="PROSITE" id="PS00518">
    <property type="entry name" value="ZF_RING_1"/>
    <property type="match status" value="1"/>
</dbReference>
<proteinExistence type="predicted"/>
<keyword evidence="3" id="KW-0862">Zinc</keyword>
<dbReference type="SMART" id="SM00184">
    <property type="entry name" value="RING"/>
    <property type="match status" value="1"/>
</dbReference>
<dbReference type="STRING" id="79200.A0A164T568"/>
<dbReference type="PANTHER" id="PTHR46293:SF1">
    <property type="entry name" value="OS03G0632800 PROTEIN"/>
    <property type="match status" value="1"/>
</dbReference>
<feature type="compositionally biased region" description="Basic and acidic residues" evidence="5">
    <location>
        <begin position="274"/>
        <end position="283"/>
    </location>
</feature>
<dbReference type="InterPro" id="IPR017907">
    <property type="entry name" value="Znf_RING_CS"/>
</dbReference>
<dbReference type="GO" id="GO:0004842">
    <property type="term" value="F:ubiquitin-protein transferase activity"/>
    <property type="evidence" value="ECO:0007669"/>
    <property type="project" value="InterPro"/>
</dbReference>
<feature type="region of interest" description="Disordered" evidence="5">
    <location>
        <begin position="98"/>
        <end position="191"/>
    </location>
</feature>
<dbReference type="PANTHER" id="PTHR46293">
    <property type="entry name" value="E3 UBIQUITIN PROTEIN LIGASE DRIP1"/>
    <property type="match status" value="1"/>
</dbReference>
<comment type="caution">
    <text evidence="7">The sequence shown here is derived from an EMBL/GenBank/DDBJ whole genome shotgun (WGS) entry which is preliminary data.</text>
</comment>
<keyword evidence="2 4" id="KW-0863">Zinc-finger</keyword>
<dbReference type="PROSITE" id="PS50089">
    <property type="entry name" value="ZF_RING_2"/>
    <property type="match status" value="1"/>
</dbReference>
<evidence type="ECO:0000256" key="3">
    <source>
        <dbReference type="ARBA" id="ARBA00022833"/>
    </source>
</evidence>
<dbReference type="Gramene" id="KZM87074">
    <property type="protein sequence ID" value="KZM87074"/>
    <property type="gene ID" value="DCAR_024208"/>
</dbReference>
<keyword evidence="1" id="KW-0479">Metal-binding</keyword>
<organism evidence="7">
    <name type="scientific">Daucus carota subsp. sativus</name>
    <name type="common">Carrot</name>
    <dbReference type="NCBI Taxonomy" id="79200"/>
    <lineage>
        <taxon>Eukaryota</taxon>
        <taxon>Viridiplantae</taxon>
        <taxon>Streptophyta</taxon>
        <taxon>Embryophyta</taxon>
        <taxon>Tracheophyta</taxon>
        <taxon>Spermatophyta</taxon>
        <taxon>Magnoliopsida</taxon>
        <taxon>eudicotyledons</taxon>
        <taxon>Gunneridae</taxon>
        <taxon>Pentapetalae</taxon>
        <taxon>asterids</taxon>
        <taxon>campanulids</taxon>
        <taxon>Apiales</taxon>
        <taxon>Apiaceae</taxon>
        <taxon>Apioideae</taxon>
        <taxon>Scandiceae</taxon>
        <taxon>Daucinae</taxon>
        <taxon>Daucus</taxon>
        <taxon>Daucus sect. Daucus</taxon>
    </lineage>
</organism>
<dbReference type="AlphaFoldDB" id="A0A164T568"/>
<feature type="region of interest" description="Disordered" evidence="5">
    <location>
        <begin position="205"/>
        <end position="231"/>
    </location>
</feature>
<dbReference type="InterPro" id="IPR001841">
    <property type="entry name" value="Znf_RING"/>
</dbReference>
<evidence type="ECO:0000256" key="4">
    <source>
        <dbReference type="PROSITE-ProRule" id="PRU00175"/>
    </source>
</evidence>
<feature type="domain" description="RING-type" evidence="6">
    <location>
        <begin position="26"/>
        <end position="67"/>
    </location>
</feature>
<evidence type="ECO:0000256" key="1">
    <source>
        <dbReference type="ARBA" id="ARBA00022723"/>
    </source>
</evidence>